<evidence type="ECO:0000256" key="10">
    <source>
        <dbReference type="ARBA" id="ARBA00022989"/>
    </source>
</evidence>
<evidence type="ECO:0000256" key="15">
    <source>
        <dbReference type="SAM" id="SignalP"/>
    </source>
</evidence>
<dbReference type="Pfam" id="PF13639">
    <property type="entry name" value="zf-RING_2"/>
    <property type="match status" value="1"/>
</dbReference>
<dbReference type="PANTHER" id="PTHR45977">
    <property type="entry name" value="TARGET OF ERK KINASE MPK-1"/>
    <property type="match status" value="1"/>
</dbReference>
<reference evidence="17 18" key="1">
    <citation type="journal article" date="2019" name="Mol. Biol. Evol.">
        <title>Blast fungal genomes show frequent chromosomal changes, gene gains and losses, and effector gene turnover.</title>
        <authorList>
            <person name="Gomez Luciano L.B."/>
            <person name="Jason Tsai I."/>
            <person name="Chuma I."/>
            <person name="Tosa Y."/>
            <person name="Chen Y.H."/>
            <person name="Li J.Y."/>
            <person name="Li M.Y."/>
            <person name="Jade Lu M.Y."/>
            <person name="Nakayashiki H."/>
            <person name="Li W.H."/>
        </authorList>
    </citation>
    <scope>NUCLEOTIDE SEQUENCE [LARGE SCALE GENOMIC DNA]</scope>
    <source>
        <strain evidence="17">MZ5-1-6</strain>
    </source>
</reference>
<evidence type="ECO:0000256" key="9">
    <source>
        <dbReference type="ARBA" id="ARBA00022833"/>
    </source>
</evidence>
<keyword evidence="9" id="KW-0862">Zinc</keyword>
<comment type="subcellular location">
    <subcellularLocation>
        <location evidence="2">Membrane</location>
        <topology evidence="2">Multi-pass membrane protein</topology>
    </subcellularLocation>
</comment>
<dbReference type="Gene3D" id="3.30.40.10">
    <property type="entry name" value="Zinc/RING finger domain, C3HC4 (zinc finger)"/>
    <property type="match status" value="1"/>
</dbReference>
<keyword evidence="10 14" id="KW-1133">Transmembrane helix</keyword>
<evidence type="ECO:0000256" key="5">
    <source>
        <dbReference type="ARBA" id="ARBA00022692"/>
    </source>
</evidence>
<dbReference type="SUPFAM" id="SSF57850">
    <property type="entry name" value="RING/U-box"/>
    <property type="match status" value="1"/>
</dbReference>
<evidence type="ECO:0000256" key="6">
    <source>
        <dbReference type="ARBA" id="ARBA00022723"/>
    </source>
</evidence>
<feature type="chain" id="PRO_5021013011" description="RING-type E3 ubiquitin transferase" evidence="15">
    <location>
        <begin position="17"/>
        <end position="526"/>
    </location>
</feature>
<keyword evidence="5 14" id="KW-0812">Transmembrane</keyword>
<evidence type="ECO:0000259" key="16">
    <source>
        <dbReference type="PROSITE" id="PS50089"/>
    </source>
</evidence>
<accession>A0A4P7NEN0</accession>
<dbReference type="AlphaFoldDB" id="A0A4P7NEN0"/>
<feature type="region of interest" description="Disordered" evidence="13">
    <location>
        <begin position="469"/>
        <end position="526"/>
    </location>
</feature>
<feature type="transmembrane region" description="Helical" evidence="14">
    <location>
        <begin position="211"/>
        <end position="232"/>
    </location>
</feature>
<evidence type="ECO:0000313" key="18">
    <source>
        <dbReference type="Proteomes" id="UP000294847"/>
    </source>
</evidence>
<dbReference type="GO" id="GO:0016567">
    <property type="term" value="P:protein ubiquitination"/>
    <property type="evidence" value="ECO:0007669"/>
    <property type="project" value="TreeGrafter"/>
</dbReference>
<dbReference type="PROSITE" id="PS50089">
    <property type="entry name" value="ZF_RING_2"/>
    <property type="match status" value="1"/>
</dbReference>
<evidence type="ECO:0000256" key="3">
    <source>
        <dbReference type="ARBA" id="ARBA00012483"/>
    </source>
</evidence>
<dbReference type="InterPro" id="IPR013083">
    <property type="entry name" value="Znf_RING/FYVE/PHD"/>
</dbReference>
<evidence type="ECO:0000256" key="1">
    <source>
        <dbReference type="ARBA" id="ARBA00000900"/>
    </source>
</evidence>
<dbReference type="SMART" id="SM00184">
    <property type="entry name" value="RING"/>
    <property type="match status" value="1"/>
</dbReference>
<dbReference type="EC" id="2.3.2.27" evidence="3"/>
<evidence type="ECO:0000256" key="14">
    <source>
        <dbReference type="SAM" id="Phobius"/>
    </source>
</evidence>
<dbReference type="PANTHER" id="PTHR45977:SF4">
    <property type="entry name" value="RING-TYPE DOMAIN-CONTAINING PROTEIN"/>
    <property type="match status" value="1"/>
</dbReference>
<evidence type="ECO:0000256" key="7">
    <source>
        <dbReference type="ARBA" id="ARBA00022771"/>
    </source>
</evidence>
<evidence type="ECO:0000313" key="17">
    <source>
        <dbReference type="EMBL" id="QBZ60314.1"/>
    </source>
</evidence>
<dbReference type="GO" id="GO:0061630">
    <property type="term" value="F:ubiquitin protein ligase activity"/>
    <property type="evidence" value="ECO:0007669"/>
    <property type="project" value="UniProtKB-EC"/>
</dbReference>
<evidence type="ECO:0000256" key="2">
    <source>
        <dbReference type="ARBA" id="ARBA00004141"/>
    </source>
</evidence>
<dbReference type="EMBL" id="CP034207">
    <property type="protein sequence ID" value="QBZ60314.1"/>
    <property type="molecule type" value="Genomic_DNA"/>
</dbReference>
<keyword evidence="8" id="KW-0833">Ubl conjugation pathway</keyword>
<keyword evidence="7 12" id="KW-0863">Zinc-finger</keyword>
<evidence type="ECO:0000256" key="12">
    <source>
        <dbReference type="PROSITE-ProRule" id="PRU00175"/>
    </source>
</evidence>
<proteinExistence type="predicted"/>
<keyword evidence="6" id="KW-0479">Metal-binding</keyword>
<feature type="compositionally biased region" description="Polar residues" evidence="13">
    <location>
        <begin position="517"/>
        <end position="526"/>
    </location>
</feature>
<dbReference type="InterPro" id="IPR001841">
    <property type="entry name" value="Znf_RING"/>
</dbReference>
<name>A0A4P7NEN0_PYROR</name>
<gene>
    <name evidence="17" type="ORF">PoMZ_07254</name>
</gene>
<dbReference type="GO" id="GO:0016020">
    <property type="term" value="C:membrane"/>
    <property type="evidence" value="ECO:0007669"/>
    <property type="project" value="UniProtKB-SubCell"/>
</dbReference>
<feature type="region of interest" description="Disordered" evidence="13">
    <location>
        <begin position="272"/>
        <end position="299"/>
    </location>
</feature>
<dbReference type="CDD" id="cd16454">
    <property type="entry name" value="RING-H2_PA-TM-RING"/>
    <property type="match status" value="1"/>
</dbReference>
<dbReference type="Proteomes" id="UP000294847">
    <property type="component" value="Chromosome 4"/>
</dbReference>
<keyword evidence="11 14" id="KW-0472">Membrane</keyword>
<sequence>MPLLQLLPFSAVLTTAAVVSVPAQDALDISTFPVQHLPRYQEESALTLAVSAPGGGPYLTFPIVPFTQEAGLNVSQSQRGMVRIEGQMMVATQQTYADLVYSDAVAYLCCDPLNNSNVTPEMMLRTIIENQPKAVLLYTQQGNCCNVTGLQSRSLYQKVFTMIDATEASATLNLSTSANGALQAVISGNSTRSNGDDPGQTGNNSAVAMSVLYSITGLITLLFLVIIAIGAVRAHRYPERYGPRNAHGGRPSQSRAKGLARAVLDTLPIVKFGAPAPTEGKPDPSLEPEDGGLEPGKRNMSMNHVQVHHLSTIPEDAEAIPTVTNSPMRESRMAPAQSCDAATVAQGQTEPLGDEHLGCSICTEDFLVGEDVRVLPCDHKFHPSCIDPWLINVSGTCPLCRLDLHPPKNTDEEEEGDSTQLPPPLGADPEFEVDTRATNRDNRRSSRFFDIHRLRHASAEERIEALRRYRRESQEGPAASTNADDENSRTSRLTARLKEKFRVRTRAQPPGHRRPGPTSQGPGQIL</sequence>
<keyword evidence="15" id="KW-0732">Signal</keyword>
<evidence type="ECO:0000256" key="13">
    <source>
        <dbReference type="SAM" id="MobiDB-lite"/>
    </source>
</evidence>
<evidence type="ECO:0000256" key="8">
    <source>
        <dbReference type="ARBA" id="ARBA00022786"/>
    </source>
</evidence>
<feature type="domain" description="RING-type" evidence="16">
    <location>
        <begin position="359"/>
        <end position="401"/>
    </location>
</feature>
<organism evidence="17 18">
    <name type="scientific">Pyricularia oryzae</name>
    <name type="common">Rice blast fungus</name>
    <name type="synonym">Magnaporthe oryzae</name>
    <dbReference type="NCBI Taxonomy" id="318829"/>
    <lineage>
        <taxon>Eukaryota</taxon>
        <taxon>Fungi</taxon>
        <taxon>Dikarya</taxon>
        <taxon>Ascomycota</taxon>
        <taxon>Pezizomycotina</taxon>
        <taxon>Sordariomycetes</taxon>
        <taxon>Sordariomycetidae</taxon>
        <taxon>Magnaporthales</taxon>
        <taxon>Pyriculariaceae</taxon>
        <taxon>Pyricularia</taxon>
    </lineage>
</organism>
<comment type="catalytic activity">
    <reaction evidence="1">
        <text>S-ubiquitinyl-[E2 ubiquitin-conjugating enzyme]-L-cysteine + [acceptor protein]-L-lysine = [E2 ubiquitin-conjugating enzyme]-L-cysteine + N(6)-ubiquitinyl-[acceptor protein]-L-lysine.</text>
        <dbReference type="EC" id="2.3.2.27"/>
    </reaction>
</comment>
<feature type="compositionally biased region" description="Basic residues" evidence="13">
    <location>
        <begin position="503"/>
        <end position="515"/>
    </location>
</feature>
<feature type="region of interest" description="Disordered" evidence="13">
    <location>
        <begin position="408"/>
        <end position="439"/>
    </location>
</feature>
<dbReference type="GO" id="GO:0006511">
    <property type="term" value="P:ubiquitin-dependent protein catabolic process"/>
    <property type="evidence" value="ECO:0007669"/>
    <property type="project" value="TreeGrafter"/>
</dbReference>
<protein>
    <recommendedName>
        <fullName evidence="3">RING-type E3 ubiquitin transferase</fullName>
        <ecNumber evidence="3">2.3.2.27</ecNumber>
    </recommendedName>
</protein>
<keyword evidence="4" id="KW-0808">Transferase</keyword>
<feature type="signal peptide" evidence="15">
    <location>
        <begin position="1"/>
        <end position="16"/>
    </location>
</feature>
<evidence type="ECO:0000256" key="11">
    <source>
        <dbReference type="ARBA" id="ARBA00023136"/>
    </source>
</evidence>
<dbReference type="GO" id="GO:0008270">
    <property type="term" value="F:zinc ion binding"/>
    <property type="evidence" value="ECO:0007669"/>
    <property type="project" value="UniProtKB-KW"/>
</dbReference>
<dbReference type="VEuPathDB" id="FungiDB:M_BR32_EuGene_00131021"/>
<evidence type="ECO:0000256" key="4">
    <source>
        <dbReference type="ARBA" id="ARBA00022679"/>
    </source>
</evidence>